<sequence length="335" mass="38135">MCQSNSLSQRKLKQKSPSNAISNNEPLCGSLTVYYTYCLLFGAKMITASFPSSLCISLIFAACHVDGKNPKCVLLPDLWDCTEQSRNEHIYLDYREYLGPARNQGKKCEACWAFSSTSGIEGAIAKLTNGQVKVELSEQLLIDCIARDKDPCEPKTRFFTPRKVFEYLNSGKIKFATRKSYPYVGMQHPECRRYDKVTVDYRMLDSGVARNPTQEEIIALLERYGPVLAEMEMTQSFEEFKGKRVYRGQDCSATRNVNHLVTIVGYGVSADDEPFWLIRNSHGTKWGDRGHVRFLRGSNVCFVESLIWWFTGQKADDQTLEDISSVDDDRSLFHI</sequence>
<dbReference type="Gene3D" id="3.90.70.10">
    <property type="entry name" value="Cysteine proteinases"/>
    <property type="match status" value="1"/>
</dbReference>
<reference evidence="3 4" key="2">
    <citation type="journal article" date="2019" name="G3 (Bethesda)">
        <title>Hybrid Assembly of the Genome of the Entomopathogenic Nematode Steinernema carpocapsae Identifies the X-Chromosome.</title>
        <authorList>
            <person name="Serra L."/>
            <person name="Macchietto M."/>
            <person name="Macias-Munoz A."/>
            <person name="McGill C.J."/>
            <person name="Rodriguez I.M."/>
            <person name="Rodriguez B."/>
            <person name="Murad R."/>
            <person name="Mortazavi A."/>
        </authorList>
    </citation>
    <scope>NUCLEOTIDE SEQUENCE [LARGE SCALE GENOMIC DNA]</scope>
    <source>
        <strain evidence="3 4">ALL</strain>
    </source>
</reference>
<evidence type="ECO:0000313" key="3">
    <source>
        <dbReference type="EMBL" id="TKR72650.1"/>
    </source>
</evidence>
<dbReference type="InterPro" id="IPR013128">
    <property type="entry name" value="Peptidase_C1A"/>
</dbReference>
<comment type="caution">
    <text evidence="3">The sequence shown here is derived from an EMBL/GenBank/DDBJ whole genome shotgun (WGS) entry which is preliminary data.</text>
</comment>
<dbReference type="STRING" id="34508.A0A4U5MSH6"/>
<accession>A0A4U5MSH6</accession>
<feature type="domain" description="Peptidase C1A papain C-terminal" evidence="2">
    <location>
        <begin position="88"/>
        <end position="311"/>
    </location>
</feature>
<dbReference type="PRINTS" id="PR00705">
    <property type="entry name" value="PAPAIN"/>
</dbReference>
<keyword evidence="4" id="KW-1185">Reference proteome</keyword>
<dbReference type="PANTHER" id="PTHR12411">
    <property type="entry name" value="CYSTEINE PROTEASE FAMILY C1-RELATED"/>
    <property type="match status" value="1"/>
</dbReference>
<dbReference type="OrthoDB" id="10253408at2759"/>
<comment type="similarity">
    <text evidence="1">Belongs to the peptidase C1 family.</text>
</comment>
<dbReference type="GO" id="GO:0008234">
    <property type="term" value="F:cysteine-type peptidase activity"/>
    <property type="evidence" value="ECO:0007669"/>
    <property type="project" value="InterPro"/>
</dbReference>
<dbReference type="InterPro" id="IPR000668">
    <property type="entry name" value="Peptidase_C1A_C"/>
</dbReference>
<dbReference type="EMBL" id="AZBU02000006">
    <property type="protein sequence ID" value="TKR72650.1"/>
    <property type="molecule type" value="Genomic_DNA"/>
</dbReference>
<gene>
    <name evidence="3" type="ORF">L596_020065</name>
</gene>
<dbReference type="InterPro" id="IPR038765">
    <property type="entry name" value="Papain-like_cys_pep_sf"/>
</dbReference>
<evidence type="ECO:0000313" key="4">
    <source>
        <dbReference type="Proteomes" id="UP000298663"/>
    </source>
</evidence>
<dbReference type="Pfam" id="PF00112">
    <property type="entry name" value="Peptidase_C1"/>
    <property type="match status" value="1"/>
</dbReference>
<proteinExistence type="inferred from homology"/>
<dbReference type="AlphaFoldDB" id="A0A4U5MSH6"/>
<evidence type="ECO:0000259" key="2">
    <source>
        <dbReference type="SMART" id="SM00645"/>
    </source>
</evidence>
<dbReference type="InterPro" id="IPR039417">
    <property type="entry name" value="Peptidase_C1A_papain-like"/>
</dbReference>
<organism evidence="3 4">
    <name type="scientific">Steinernema carpocapsae</name>
    <name type="common">Entomopathogenic nematode</name>
    <dbReference type="NCBI Taxonomy" id="34508"/>
    <lineage>
        <taxon>Eukaryota</taxon>
        <taxon>Metazoa</taxon>
        <taxon>Ecdysozoa</taxon>
        <taxon>Nematoda</taxon>
        <taxon>Chromadorea</taxon>
        <taxon>Rhabditida</taxon>
        <taxon>Tylenchina</taxon>
        <taxon>Panagrolaimomorpha</taxon>
        <taxon>Strongyloidoidea</taxon>
        <taxon>Steinernematidae</taxon>
        <taxon>Steinernema</taxon>
    </lineage>
</organism>
<name>A0A4U5MSH6_STECR</name>
<dbReference type="CDD" id="cd02248">
    <property type="entry name" value="Peptidase_C1A"/>
    <property type="match status" value="1"/>
</dbReference>
<dbReference type="Proteomes" id="UP000298663">
    <property type="component" value="Unassembled WGS sequence"/>
</dbReference>
<reference evidence="3 4" key="1">
    <citation type="journal article" date="2015" name="Genome Biol.">
        <title>Comparative genomics of Steinernema reveals deeply conserved gene regulatory networks.</title>
        <authorList>
            <person name="Dillman A.R."/>
            <person name="Macchietto M."/>
            <person name="Porter C.F."/>
            <person name="Rogers A."/>
            <person name="Williams B."/>
            <person name="Antoshechkin I."/>
            <person name="Lee M.M."/>
            <person name="Goodwin Z."/>
            <person name="Lu X."/>
            <person name="Lewis E.E."/>
            <person name="Goodrich-Blair H."/>
            <person name="Stock S.P."/>
            <person name="Adams B.J."/>
            <person name="Sternberg P.W."/>
            <person name="Mortazavi A."/>
        </authorList>
    </citation>
    <scope>NUCLEOTIDE SEQUENCE [LARGE SCALE GENOMIC DNA]</scope>
    <source>
        <strain evidence="3 4">ALL</strain>
    </source>
</reference>
<dbReference type="SUPFAM" id="SSF54001">
    <property type="entry name" value="Cysteine proteinases"/>
    <property type="match status" value="1"/>
</dbReference>
<protein>
    <recommendedName>
        <fullName evidence="2">Peptidase C1A papain C-terminal domain-containing protein</fullName>
    </recommendedName>
</protein>
<evidence type="ECO:0000256" key="1">
    <source>
        <dbReference type="ARBA" id="ARBA00008455"/>
    </source>
</evidence>
<dbReference type="GO" id="GO:0006508">
    <property type="term" value="P:proteolysis"/>
    <property type="evidence" value="ECO:0007669"/>
    <property type="project" value="InterPro"/>
</dbReference>
<dbReference type="SMART" id="SM00645">
    <property type="entry name" value="Pept_C1"/>
    <property type="match status" value="1"/>
</dbReference>